<organism evidence="3 4">
    <name type="scientific">Methanoculleus palmolei</name>
    <dbReference type="NCBI Taxonomy" id="72612"/>
    <lineage>
        <taxon>Archaea</taxon>
        <taxon>Methanobacteriati</taxon>
        <taxon>Methanobacteriota</taxon>
        <taxon>Stenosarchaea group</taxon>
        <taxon>Methanomicrobia</taxon>
        <taxon>Methanomicrobiales</taxon>
        <taxon>Methanomicrobiaceae</taxon>
        <taxon>Methanoculleus</taxon>
    </lineage>
</organism>
<evidence type="ECO:0000313" key="3">
    <source>
        <dbReference type="EMBL" id="WOX55064.1"/>
    </source>
</evidence>
<evidence type="ECO:0000256" key="2">
    <source>
        <dbReference type="SAM" id="Phobius"/>
    </source>
</evidence>
<dbReference type="Proteomes" id="UP001626603">
    <property type="component" value="Chromosome"/>
</dbReference>
<keyword evidence="1" id="KW-0175">Coiled coil</keyword>
<evidence type="ECO:0000313" key="4">
    <source>
        <dbReference type="Proteomes" id="UP001626603"/>
    </source>
</evidence>
<protein>
    <submittedName>
        <fullName evidence="3">Uncharacterized protein</fullName>
    </submittedName>
</protein>
<keyword evidence="2" id="KW-0812">Transmembrane</keyword>
<keyword evidence="4" id="KW-1185">Reference proteome</keyword>
<keyword evidence="2" id="KW-0472">Membrane</keyword>
<name>A0ABD8A6A8_9EURY</name>
<feature type="coiled-coil region" evidence="1">
    <location>
        <begin position="299"/>
        <end position="326"/>
    </location>
</feature>
<evidence type="ECO:0000256" key="1">
    <source>
        <dbReference type="SAM" id="Coils"/>
    </source>
</evidence>
<sequence length="537" mass="54645">MRAGTKAAQKYIEEQTKRVQWAAEAAQAAGGVVANLPKVDLPKITLPKVSLPDVPKITLPKVSLPDLSNVPGLGLVSGAGAAAVSAVQRGDLPKITLPDVSKVTLPPLPGLDVVSGAASVARGEMPKANIPQPLNDLGGWVSQGIDSIIGARDRSYEIGIEHIGAGNLAGGGQFAATAAADVILPLDLLDAGNKWMTGRGDQIDGELALWAAIDAVSLAAAPFTFGASYAAARAAKAGKVAAKTAKIGGEMGKSSVIRKLTGAIQGAGKSIGATRTVSKVSSVRRPVLGGTTRSTANISAAMRKQAEAAQKQYATLQKQMQQQYSKVMSALKAPKSAPTGATKGLGAAGSAAEVTGKTSRTATVLGKTGSALKYTGLGLGVGAIGLTALGALGGPAQEVPGGEDPMDQIQEDPFNLGDDSWLPDQDGEEPWWTLPDLPGYDTEWPEYDPTDPGYPDPLGFEPYAQAILDAISGIPVIGGVAEEANKRGLALPAIIGAIILVVLIVAYLRSKKGKAMIGGAKKKVSGAAKSAKKAVGA</sequence>
<keyword evidence="2" id="KW-1133">Transmembrane helix</keyword>
<feature type="transmembrane region" description="Helical" evidence="2">
    <location>
        <begin position="489"/>
        <end position="508"/>
    </location>
</feature>
<accession>A0ABD8A6A8</accession>
<reference evidence="3 4" key="1">
    <citation type="submission" date="2023-10" db="EMBL/GenBank/DDBJ databases">
        <title>The complete genome sequence of Methanoculleus palmolei DSM 4273.</title>
        <authorList>
            <person name="Lai S.-J."/>
            <person name="You Y.-T."/>
            <person name="Chen S.-C."/>
        </authorList>
    </citation>
    <scope>NUCLEOTIDE SEQUENCE [LARGE SCALE GENOMIC DNA]</scope>
    <source>
        <strain evidence="3 4">DSM 4273</strain>
    </source>
</reference>
<gene>
    <name evidence="3" type="ORF">R6Y95_06200</name>
</gene>
<proteinExistence type="predicted"/>
<dbReference type="AlphaFoldDB" id="A0ABD8A6A8"/>
<dbReference type="EMBL" id="CP137641">
    <property type="protein sequence ID" value="WOX55064.1"/>
    <property type="molecule type" value="Genomic_DNA"/>
</dbReference>